<evidence type="ECO:0000256" key="4">
    <source>
        <dbReference type="RuleBase" id="RU003718"/>
    </source>
</evidence>
<dbReference type="EC" id="2.4.1.-" evidence="5"/>
<dbReference type="Proteomes" id="UP000515151">
    <property type="component" value="Chromosome 1"/>
</dbReference>
<evidence type="ECO:0000256" key="2">
    <source>
        <dbReference type="ARBA" id="ARBA00022676"/>
    </source>
</evidence>
<keyword evidence="2 4" id="KW-0328">Glycosyltransferase</keyword>
<name>A0A6P8C873_PUNGR</name>
<keyword evidence="6" id="KW-1185">Reference proteome</keyword>
<evidence type="ECO:0000256" key="1">
    <source>
        <dbReference type="ARBA" id="ARBA00009995"/>
    </source>
</evidence>
<dbReference type="GO" id="GO:0080044">
    <property type="term" value="F:quercetin 7-O-glucosyltransferase activity"/>
    <property type="evidence" value="ECO:0007669"/>
    <property type="project" value="TreeGrafter"/>
</dbReference>
<protein>
    <recommendedName>
        <fullName evidence="5">Glycosyltransferase</fullName>
        <ecNumber evidence="5">2.4.1.-</ecNumber>
    </recommendedName>
</protein>
<reference evidence="7" key="2">
    <citation type="submission" date="2025-08" db="UniProtKB">
        <authorList>
            <consortium name="RefSeq"/>
        </authorList>
    </citation>
    <scope>IDENTIFICATION</scope>
    <source>
        <tissue evidence="7">Leaf</tissue>
    </source>
</reference>
<dbReference type="FunFam" id="3.40.50.2000:FF:000065">
    <property type="entry name" value="Glycosyltransferase"/>
    <property type="match status" value="1"/>
</dbReference>
<dbReference type="PANTHER" id="PTHR11926:SF1516">
    <property type="entry name" value="GLYCOSYLTRANSFERASE"/>
    <property type="match status" value="1"/>
</dbReference>
<dbReference type="AlphaFoldDB" id="A0A6P8C873"/>
<dbReference type="PANTHER" id="PTHR11926">
    <property type="entry name" value="GLUCOSYL/GLUCURONOSYL TRANSFERASES"/>
    <property type="match status" value="1"/>
</dbReference>
<reference evidence="6" key="1">
    <citation type="journal article" date="2020" name="Plant Biotechnol. J.">
        <title>The pomegranate (Punica granatum L.) draft genome dissects genetic divergence between soft- and hard-seeded cultivars.</title>
        <authorList>
            <person name="Luo X."/>
            <person name="Li H."/>
            <person name="Wu Z."/>
            <person name="Yao W."/>
            <person name="Zhao P."/>
            <person name="Cao D."/>
            <person name="Yu H."/>
            <person name="Li K."/>
            <person name="Poudel K."/>
            <person name="Zhao D."/>
            <person name="Zhang F."/>
            <person name="Xia X."/>
            <person name="Chen L."/>
            <person name="Wang Q."/>
            <person name="Jing D."/>
            <person name="Cao S."/>
        </authorList>
    </citation>
    <scope>NUCLEOTIDE SEQUENCE [LARGE SCALE GENOMIC DNA]</scope>
    <source>
        <strain evidence="6">cv. Tunisia</strain>
    </source>
</reference>
<dbReference type="Gene3D" id="3.40.50.2000">
    <property type="entry name" value="Glycogen Phosphorylase B"/>
    <property type="match status" value="2"/>
</dbReference>
<dbReference type="InterPro" id="IPR035595">
    <property type="entry name" value="UDP_glycos_trans_CS"/>
</dbReference>
<dbReference type="GeneID" id="116192792"/>
<evidence type="ECO:0000256" key="5">
    <source>
        <dbReference type="RuleBase" id="RU362057"/>
    </source>
</evidence>
<dbReference type="Pfam" id="PF00201">
    <property type="entry name" value="UDPGT"/>
    <property type="match status" value="1"/>
</dbReference>
<sequence>MTSSETSAKKGHAVCVPAPYQSHISAMLKLAKLLHFRGFHITFVNNEFNHRRLLKSQGPRPLDSLPDFQFRAIPDGLPPSDEDSTQDVILLCEATKNYMSAPFCDLVSNLNCQSATSSSIPPVSCIISDDFMSFATDSAAEKFKVPIVHFIPISACSHMGYRHYRTLREKGLTPLRGPSRDISYLTNGYLDTVINWIPGMGNIRLMDLPTYLRTTDPHDPIFNFTMETAERSDKASAVIYHTFNPLESDILTTVSSTFPPVYGVGPLHLLLSKVPEYDQLKHIQSNLLKENAECIQWLDSQKPDSVIYVNYGCLAILTQQQLIEFAMGLANSKHPFLWVIRHGLIQGEKEVALPPEFFEETRDRGMLSSWCPQEEVLNHSSIGVFLTHCGWNSVLEAMTAGVPMLCWPSFGDQRTNCTYICDRWEIGLEIDSSVKREEVERLVKELMEGEKGKDIKKRAKEWKKLADEATGPNGSSSINLDKLINEVLIWEKADF</sequence>
<dbReference type="FunFam" id="3.40.50.2000:FF:000027">
    <property type="entry name" value="Glycosyltransferase"/>
    <property type="match status" value="1"/>
</dbReference>
<gene>
    <name evidence="7" type="primary">LOC116192792</name>
</gene>
<proteinExistence type="inferred from homology"/>
<organism evidence="6 7">
    <name type="scientific">Punica granatum</name>
    <name type="common">Pomegranate</name>
    <dbReference type="NCBI Taxonomy" id="22663"/>
    <lineage>
        <taxon>Eukaryota</taxon>
        <taxon>Viridiplantae</taxon>
        <taxon>Streptophyta</taxon>
        <taxon>Embryophyta</taxon>
        <taxon>Tracheophyta</taxon>
        <taxon>Spermatophyta</taxon>
        <taxon>Magnoliopsida</taxon>
        <taxon>eudicotyledons</taxon>
        <taxon>Gunneridae</taxon>
        <taxon>Pentapetalae</taxon>
        <taxon>rosids</taxon>
        <taxon>malvids</taxon>
        <taxon>Myrtales</taxon>
        <taxon>Lythraceae</taxon>
        <taxon>Punica</taxon>
    </lineage>
</organism>
<evidence type="ECO:0000313" key="6">
    <source>
        <dbReference type="Proteomes" id="UP000515151"/>
    </source>
</evidence>
<dbReference type="RefSeq" id="XP_031377298.1">
    <property type="nucleotide sequence ID" value="XM_031521438.1"/>
</dbReference>
<dbReference type="GO" id="GO:0080043">
    <property type="term" value="F:quercetin 3-O-glucosyltransferase activity"/>
    <property type="evidence" value="ECO:0007669"/>
    <property type="project" value="TreeGrafter"/>
</dbReference>
<dbReference type="SUPFAM" id="SSF53756">
    <property type="entry name" value="UDP-Glycosyltransferase/glycogen phosphorylase"/>
    <property type="match status" value="1"/>
</dbReference>
<dbReference type="InterPro" id="IPR002213">
    <property type="entry name" value="UDP_glucos_trans"/>
</dbReference>
<dbReference type="CDD" id="cd03784">
    <property type="entry name" value="GT1_Gtf-like"/>
    <property type="match status" value="1"/>
</dbReference>
<dbReference type="PROSITE" id="PS00375">
    <property type="entry name" value="UDPGT"/>
    <property type="match status" value="1"/>
</dbReference>
<evidence type="ECO:0000256" key="3">
    <source>
        <dbReference type="ARBA" id="ARBA00022679"/>
    </source>
</evidence>
<dbReference type="OrthoDB" id="5835829at2759"/>
<accession>A0A6P8C873</accession>
<evidence type="ECO:0000313" key="7">
    <source>
        <dbReference type="RefSeq" id="XP_031377298.1"/>
    </source>
</evidence>
<keyword evidence="3 4" id="KW-0808">Transferase</keyword>
<comment type="similarity">
    <text evidence="1 4">Belongs to the UDP-glycosyltransferase family.</text>
</comment>